<reference evidence="2" key="2">
    <citation type="journal article" date="2018" name="Environ. Microbiol.">
        <title>Bloom of a denitrifying methanotroph, 'Candidatus Methylomirabilis limnetica', in a deep stratified lake.</title>
        <authorList>
            <person name="Graf J.S."/>
            <person name="Mayr M.J."/>
            <person name="Marchant H.K."/>
            <person name="Tienken D."/>
            <person name="Hach P.F."/>
            <person name="Brand A."/>
            <person name="Schubert C.J."/>
            <person name="Kuypers M.M."/>
            <person name="Milucka J."/>
        </authorList>
    </citation>
    <scope>NUCLEOTIDE SEQUENCE [LARGE SCALE GENOMIC DNA]</scope>
    <source>
        <strain evidence="2">Zug</strain>
    </source>
</reference>
<evidence type="ECO:0000313" key="1">
    <source>
        <dbReference type="EMBL" id="PTL35153.1"/>
    </source>
</evidence>
<dbReference type="AlphaFoldDB" id="A0A2T4TVL2"/>
<accession>A0A2T4TVL2</accession>
<proteinExistence type="predicted"/>
<sequence length="86" mass="9644">MSEQMIYATYDEMQAERLRLHLQRYGVPCRLRSMRVGGFQGITFGPLGEIRLMTSAPYAAKGRRLIEQAALDGLLSNVPGKVEEAE</sequence>
<dbReference type="EMBL" id="NVQC01000029">
    <property type="protein sequence ID" value="PTL35153.1"/>
    <property type="molecule type" value="Genomic_DNA"/>
</dbReference>
<organism evidence="1 2">
    <name type="scientific">Candidatus Methylomirabilis limnetica</name>
    <dbReference type="NCBI Taxonomy" id="2033718"/>
    <lineage>
        <taxon>Bacteria</taxon>
        <taxon>Candidatus Methylomirabilota</taxon>
        <taxon>Candidatus Methylomirabilia</taxon>
        <taxon>Candidatus Methylomirabilales</taxon>
        <taxon>Candidatus Methylomirabilaceae</taxon>
        <taxon>Candidatus Methylomirabilis</taxon>
    </lineage>
</organism>
<name>A0A2T4TVL2_9BACT</name>
<reference evidence="1 2" key="1">
    <citation type="submission" date="2017-09" db="EMBL/GenBank/DDBJ databases">
        <title>Bloom of a denitrifying methanotroph, Candidatus Methylomirabilis limnetica, in a deep stratified lake.</title>
        <authorList>
            <person name="Graf J.S."/>
            <person name="Marchant H.K."/>
            <person name="Tienken D."/>
            <person name="Hach P.F."/>
            <person name="Brand A."/>
            <person name="Schubert C.J."/>
            <person name="Kuypers M.M."/>
            <person name="Milucka J."/>
        </authorList>
    </citation>
    <scope>NUCLEOTIDE SEQUENCE [LARGE SCALE GENOMIC DNA]</scope>
    <source>
        <strain evidence="1 2">Zug</strain>
    </source>
</reference>
<comment type="caution">
    <text evidence="1">The sequence shown here is derived from an EMBL/GenBank/DDBJ whole genome shotgun (WGS) entry which is preliminary data.</text>
</comment>
<protein>
    <recommendedName>
        <fullName evidence="3">DUF2007 domain-containing protein</fullName>
    </recommendedName>
</protein>
<dbReference type="Proteomes" id="UP000241436">
    <property type="component" value="Unassembled WGS sequence"/>
</dbReference>
<keyword evidence="2" id="KW-1185">Reference proteome</keyword>
<gene>
    <name evidence="1" type="ORF">CLG94_11250</name>
</gene>
<evidence type="ECO:0008006" key="3">
    <source>
        <dbReference type="Google" id="ProtNLM"/>
    </source>
</evidence>
<evidence type="ECO:0000313" key="2">
    <source>
        <dbReference type="Proteomes" id="UP000241436"/>
    </source>
</evidence>